<proteinExistence type="inferred from homology"/>
<evidence type="ECO:0000313" key="12">
    <source>
        <dbReference type="Proteomes" id="UP001642464"/>
    </source>
</evidence>
<dbReference type="PROSITE" id="PS50111">
    <property type="entry name" value="CHEMOTAXIS_TRANSDUC_2"/>
    <property type="match status" value="1"/>
</dbReference>
<evidence type="ECO:0000256" key="3">
    <source>
        <dbReference type="ARBA" id="ARBA00023224"/>
    </source>
</evidence>
<keyword evidence="2" id="KW-0997">Cell inner membrane</keyword>
<evidence type="ECO:0000256" key="2">
    <source>
        <dbReference type="ARBA" id="ARBA00022519"/>
    </source>
</evidence>
<evidence type="ECO:0000256" key="7">
    <source>
        <dbReference type="SAM" id="Phobius"/>
    </source>
</evidence>
<dbReference type="InterPro" id="IPR003660">
    <property type="entry name" value="HAMP_dom"/>
</dbReference>
<accession>A0ABP0PQP8</accession>
<dbReference type="PANTHER" id="PTHR32089">
    <property type="entry name" value="METHYL-ACCEPTING CHEMOTAXIS PROTEIN MCPB"/>
    <property type="match status" value="1"/>
</dbReference>
<evidence type="ECO:0000256" key="4">
    <source>
        <dbReference type="ARBA" id="ARBA00029447"/>
    </source>
</evidence>
<keyword evidence="7" id="KW-0812">Transmembrane</keyword>
<keyword evidence="2" id="KW-1003">Cell membrane</keyword>
<dbReference type="PRINTS" id="PR00260">
    <property type="entry name" value="CHEMTRNSDUCR"/>
</dbReference>
<sequence>MSRIQLDANALRDLSKNALAQLESLSLKHKLVALIAFLALAPVLGAILSYQSLKSLDSAQELALRAKAGQTYLERANGLIYAVGMESRGIYMSADWQSAKPYAEGIDRRLEELEKTVKSWAETVAEEQREDLAAAKASIGEFIGFRRELVRLAREVSVTAARQFGDNATNRANRRAVNQQLLEASSHYDNYVANTGAVYSQARDSAVWTTVITGLISLIALAGGVWLVIQNLARPIERMTHSIREIAAGDTEVEVYGVGRGDEIGQIAGAVNVFKQNMLETERMRAEQVERDQRAAAERKAEMKRIADEFQKTVGRIVDTVSNASAQLETAAGQLTTNASSTQELSSTVASASEQTSVNVQGVATASEQLSSTVQEISRQVHESSVIADEAVRQASDTNANVSELADSAERIGAVVELINQIAGQTNLLALNATIEAARAGDAGKGFAVVAQEVKALAAQTAKATSDIANQIQSMQNSTRNTVDSINQIASTINRISSVSGAIAAAVEQQGATTQEISRNVMEAAKGTSEVASSITAVSEGASNTGTASSQVLTSAKSLSSDSRSLKAEVERFLETVRAA</sequence>
<dbReference type="Gene3D" id="1.10.287.950">
    <property type="entry name" value="Methyl-accepting chemotaxis protein"/>
    <property type="match status" value="1"/>
</dbReference>
<keyword evidence="7" id="KW-0472">Membrane</keyword>
<dbReference type="Proteomes" id="UP001642464">
    <property type="component" value="Unassembled WGS sequence"/>
</dbReference>
<gene>
    <name evidence="11" type="ORF">SCF082_LOCUS37326</name>
</gene>
<reference evidence="11 12" key="1">
    <citation type="submission" date="2024-02" db="EMBL/GenBank/DDBJ databases">
        <authorList>
            <person name="Chen Y."/>
            <person name="Shah S."/>
            <person name="Dougan E. K."/>
            <person name="Thang M."/>
            <person name="Chan C."/>
        </authorList>
    </citation>
    <scope>NUCLEOTIDE SEQUENCE [LARGE SCALE GENOMIC DNA]</scope>
</reference>
<dbReference type="SMART" id="SM00304">
    <property type="entry name" value="HAMP"/>
    <property type="match status" value="1"/>
</dbReference>
<name>A0ABP0PQP8_9DINO</name>
<evidence type="ECO:0000259" key="9">
    <source>
        <dbReference type="PROSITE" id="PS50192"/>
    </source>
</evidence>
<dbReference type="Gene3D" id="6.10.340.10">
    <property type="match status" value="1"/>
</dbReference>
<evidence type="ECO:0000259" key="10">
    <source>
        <dbReference type="PROSITE" id="PS50885"/>
    </source>
</evidence>
<dbReference type="InterPro" id="IPR000727">
    <property type="entry name" value="T_SNARE_dom"/>
</dbReference>
<evidence type="ECO:0000259" key="8">
    <source>
        <dbReference type="PROSITE" id="PS50111"/>
    </source>
</evidence>
<dbReference type="SMART" id="SM00283">
    <property type="entry name" value="MA"/>
    <property type="match status" value="1"/>
</dbReference>
<comment type="similarity">
    <text evidence="4">Belongs to the methyl-accepting chemotaxis (MCP) protein family.</text>
</comment>
<dbReference type="InterPro" id="IPR004090">
    <property type="entry name" value="Chemotax_Me-accpt_rcpt"/>
</dbReference>
<dbReference type="Pfam" id="PF00672">
    <property type="entry name" value="HAMP"/>
    <property type="match status" value="1"/>
</dbReference>
<protein>
    <submittedName>
        <fullName evidence="11">Methyl-accepting chemotaxis protein Amb2333</fullName>
    </submittedName>
</protein>
<organism evidence="11 12">
    <name type="scientific">Durusdinium trenchii</name>
    <dbReference type="NCBI Taxonomy" id="1381693"/>
    <lineage>
        <taxon>Eukaryota</taxon>
        <taxon>Sar</taxon>
        <taxon>Alveolata</taxon>
        <taxon>Dinophyceae</taxon>
        <taxon>Suessiales</taxon>
        <taxon>Symbiodiniaceae</taxon>
        <taxon>Durusdinium</taxon>
    </lineage>
</organism>
<keyword evidence="3 5" id="KW-0807">Transducer</keyword>
<dbReference type="PROSITE" id="PS50885">
    <property type="entry name" value="HAMP"/>
    <property type="match status" value="1"/>
</dbReference>
<comment type="caution">
    <text evidence="11">The sequence shown here is derived from an EMBL/GenBank/DDBJ whole genome shotgun (WGS) entry which is preliminary data.</text>
</comment>
<feature type="domain" description="Methyl-accepting transducer" evidence="8">
    <location>
        <begin position="317"/>
        <end position="546"/>
    </location>
</feature>
<feature type="transmembrane region" description="Helical" evidence="7">
    <location>
        <begin position="206"/>
        <end position="229"/>
    </location>
</feature>
<dbReference type="InterPro" id="IPR004089">
    <property type="entry name" value="MCPsignal_dom"/>
</dbReference>
<feature type="domain" description="T-SNARE coiled-coil homology" evidence="9">
    <location>
        <begin position="476"/>
        <end position="538"/>
    </location>
</feature>
<comment type="subcellular location">
    <subcellularLocation>
        <location evidence="1">Cell inner membrane</location>
        <topology evidence="1">Multi-pass membrane protein</topology>
    </subcellularLocation>
</comment>
<dbReference type="PANTHER" id="PTHR32089:SF112">
    <property type="entry name" value="LYSOZYME-LIKE PROTEIN-RELATED"/>
    <property type="match status" value="1"/>
</dbReference>
<keyword evidence="6" id="KW-0175">Coiled coil</keyword>
<evidence type="ECO:0000313" key="11">
    <source>
        <dbReference type="EMBL" id="CAK9077871.1"/>
    </source>
</evidence>
<feature type="transmembrane region" description="Helical" evidence="7">
    <location>
        <begin position="31"/>
        <end position="50"/>
    </location>
</feature>
<dbReference type="EMBL" id="CAXAMM010037891">
    <property type="protein sequence ID" value="CAK9077871.1"/>
    <property type="molecule type" value="Genomic_DNA"/>
</dbReference>
<dbReference type="CDD" id="cd06225">
    <property type="entry name" value="HAMP"/>
    <property type="match status" value="1"/>
</dbReference>
<feature type="coiled-coil region" evidence="6">
    <location>
        <begin position="103"/>
        <end position="130"/>
    </location>
</feature>
<dbReference type="SUPFAM" id="SSF58104">
    <property type="entry name" value="Methyl-accepting chemotaxis protein (MCP) signaling domain"/>
    <property type="match status" value="1"/>
</dbReference>
<evidence type="ECO:0000256" key="5">
    <source>
        <dbReference type="PROSITE-ProRule" id="PRU00284"/>
    </source>
</evidence>
<evidence type="ECO:0000256" key="1">
    <source>
        <dbReference type="ARBA" id="ARBA00004429"/>
    </source>
</evidence>
<keyword evidence="7" id="KW-1133">Transmembrane helix</keyword>
<keyword evidence="12" id="KW-1185">Reference proteome</keyword>
<dbReference type="PROSITE" id="PS50192">
    <property type="entry name" value="T_SNARE"/>
    <property type="match status" value="1"/>
</dbReference>
<evidence type="ECO:0000256" key="6">
    <source>
        <dbReference type="SAM" id="Coils"/>
    </source>
</evidence>
<feature type="domain" description="HAMP" evidence="10">
    <location>
        <begin position="230"/>
        <end position="283"/>
    </location>
</feature>
<dbReference type="Pfam" id="PF00015">
    <property type="entry name" value="MCPsignal"/>
    <property type="match status" value="1"/>
</dbReference>